<sequence length="112" mass="13020">MQFRFLIKLKATEDDIFKGASALCQIHPEYVDMNLVREVQHFLECIRHSQDHGSAKLHSLTHKNRVILNYQVQSAFYNVDKILVLFLSMRGLYCTRERSFFSAEEVPSVPCA</sequence>
<dbReference type="EMBL" id="BMAO01039214">
    <property type="protein sequence ID" value="GFR29888.1"/>
    <property type="molecule type" value="Genomic_DNA"/>
</dbReference>
<evidence type="ECO:0000313" key="2">
    <source>
        <dbReference type="Proteomes" id="UP000887116"/>
    </source>
</evidence>
<accession>A0A8X6JL78</accession>
<keyword evidence="2" id="KW-1185">Reference proteome</keyword>
<proteinExistence type="predicted"/>
<dbReference type="AlphaFoldDB" id="A0A8X6JL78"/>
<protein>
    <submittedName>
        <fullName evidence="1">Uncharacterized protein</fullName>
    </submittedName>
</protein>
<reference evidence="1" key="1">
    <citation type="submission" date="2020-07" db="EMBL/GenBank/DDBJ databases">
        <title>Multicomponent nature underlies the extraordinary mechanical properties of spider dragline silk.</title>
        <authorList>
            <person name="Kono N."/>
            <person name="Nakamura H."/>
            <person name="Mori M."/>
            <person name="Yoshida Y."/>
            <person name="Ohtoshi R."/>
            <person name="Malay A.D."/>
            <person name="Moran D.A.P."/>
            <person name="Tomita M."/>
            <person name="Numata K."/>
            <person name="Arakawa K."/>
        </authorList>
    </citation>
    <scope>NUCLEOTIDE SEQUENCE</scope>
</reference>
<name>A0A8X6JL78_TRICU</name>
<organism evidence="1 2">
    <name type="scientific">Trichonephila clavata</name>
    <name type="common">Joro spider</name>
    <name type="synonym">Nephila clavata</name>
    <dbReference type="NCBI Taxonomy" id="2740835"/>
    <lineage>
        <taxon>Eukaryota</taxon>
        <taxon>Metazoa</taxon>
        <taxon>Ecdysozoa</taxon>
        <taxon>Arthropoda</taxon>
        <taxon>Chelicerata</taxon>
        <taxon>Arachnida</taxon>
        <taxon>Araneae</taxon>
        <taxon>Araneomorphae</taxon>
        <taxon>Entelegynae</taxon>
        <taxon>Araneoidea</taxon>
        <taxon>Nephilidae</taxon>
        <taxon>Trichonephila</taxon>
    </lineage>
</organism>
<dbReference type="Proteomes" id="UP000887116">
    <property type="component" value="Unassembled WGS sequence"/>
</dbReference>
<evidence type="ECO:0000313" key="1">
    <source>
        <dbReference type="EMBL" id="GFR29888.1"/>
    </source>
</evidence>
<gene>
    <name evidence="1" type="ORF">TNCT_500101</name>
</gene>
<comment type="caution">
    <text evidence="1">The sequence shown here is derived from an EMBL/GenBank/DDBJ whole genome shotgun (WGS) entry which is preliminary data.</text>
</comment>